<feature type="domain" description="Alginate lyase" evidence="3">
    <location>
        <begin position="76"/>
        <end position="351"/>
    </location>
</feature>
<dbReference type="Gene3D" id="1.50.10.100">
    <property type="entry name" value="Chondroitin AC/alginate lyase"/>
    <property type="match status" value="1"/>
</dbReference>
<keyword evidence="5" id="KW-1185">Reference proteome</keyword>
<dbReference type="SUPFAM" id="SSF48230">
    <property type="entry name" value="Chondroitin AC/alginate lyase"/>
    <property type="match status" value="1"/>
</dbReference>
<keyword evidence="2 4" id="KW-0456">Lyase</keyword>
<dbReference type="InterPro" id="IPR008929">
    <property type="entry name" value="Chondroitin_lyas"/>
</dbReference>
<dbReference type="KEGG" id="bgok:Pr1d_37710"/>
<accession>A0A5B9QBN5</accession>
<evidence type="ECO:0000256" key="2">
    <source>
        <dbReference type="ARBA" id="ARBA00023239"/>
    </source>
</evidence>
<sequence length="411" mass="47208">MIRSLAILLVVVYHSAFPHELRADSPPDLLIWEADHLASTKAALKDPTPELQAAVDRLMRQADKALENESYSVTYNAHVPPSGDKHDYASFGAYWWPDPSKEDGLPFIRRDGETNHEQKKLGDKGHFGDFTKDVETLSLAYYYLDDERYAKHAIHLIDDWFLNPETCMNPHLRYAQAVLGRNEGKNSGIIDTRDFMYVLESLELLKKSPSYSQEFENGLKQWFTEFLIWLQTSELGKKECQAKNNHGSWYHVQALRIALFLGQTELARELLENVRDELIPNQIAKDGTQPEELARTNSFHYSIFNLQALGIAARLGESLDFDLWRFRDKDGKGIQDAAEYLLPYVNGTARWPHEQISEYHISPLTNQFLRMLSVRYEEPGWLDVSTELLEGYPTVDPAILISAAFDKQQEN</sequence>
<gene>
    <name evidence="4" type="ORF">Pr1d_37710</name>
</gene>
<dbReference type="GO" id="GO:0016829">
    <property type="term" value="F:lyase activity"/>
    <property type="evidence" value="ECO:0007669"/>
    <property type="project" value="UniProtKB-KW"/>
</dbReference>
<dbReference type="OrthoDB" id="428577at2"/>
<evidence type="ECO:0000313" key="5">
    <source>
        <dbReference type="Proteomes" id="UP000323917"/>
    </source>
</evidence>
<dbReference type="InterPro" id="IPR008397">
    <property type="entry name" value="Alginate_lyase_dom"/>
</dbReference>
<evidence type="ECO:0000313" key="4">
    <source>
        <dbReference type="EMBL" id="QEG36457.1"/>
    </source>
</evidence>
<dbReference type="EMBL" id="CP042913">
    <property type="protein sequence ID" value="QEG36457.1"/>
    <property type="molecule type" value="Genomic_DNA"/>
</dbReference>
<proteinExistence type="predicted"/>
<dbReference type="GO" id="GO:0042597">
    <property type="term" value="C:periplasmic space"/>
    <property type="evidence" value="ECO:0007669"/>
    <property type="project" value="InterPro"/>
</dbReference>
<dbReference type="AlphaFoldDB" id="A0A5B9QBN5"/>
<organism evidence="4 5">
    <name type="scientific">Bythopirellula goksoeyrii</name>
    <dbReference type="NCBI Taxonomy" id="1400387"/>
    <lineage>
        <taxon>Bacteria</taxon>
        <taxon>Pseudomonadati</taxon>
        <taxon>Planctomycetota</taxon>
        <taxon>Planctomycetia</taxon>
        <taxon>Pirellulales</taxon>
        <taxon>Lacipirellulaceae</taxon>
        <taxon>Bythopirellula</taxon>
    </lineage>
</organism>
<keyword evidence="1" id="KW-0732">Signal</keyword>
<evidence type="ECO:0000259" key="3">
    <source>
        <dbReference type="Pfam" id="PF05426"/>
    </source>
</evidence>
<evidence type="ECO:0000256" key="1">
    <source>
        <dbReference type="ARBA" id="ARBA00022729"/>
    </source>
</evidence>
<dbReference type="Proteomes" id="UP000323917">
    <property type="component" value="Chromosome"/>
</dbReference>
<reference evidence="4 5" key="1">
    <citation type="submission" date="2019-08" db="EMBL/GenBank/DDBJ databases">
        <title>Deep-cultivation of Planctomycetes and their phenomic and genomic characterization uncovers novel biology.</title>
        <authorList>
            <person name="Wiegand S."/>
            <person name="Jogler M."/>
            <person name="Boedeker C."/>
            <person name="Pinto D."/>
            <person name="Vollmers J."/>
            <person name="Rivas-Marin E."/>
            <person name="Kohn T."/>
            <person name="Peeters S.H."/>
            <person name="Heuer A."/>
            <person name="Rast P."/>
            <person name="Oberbeckmann S."/>
            <person name="Bunk B."/>
            <person name="Jeske O."/>
            <person name="Meyerdierks A."/>
            <person name="Storesund J.E."/>
            <person name="Kallscheuer N."/>
            <person name="Luecker S."/>
            <person name="Lage O.M."/>
            <person name="Pohl T."/>
            <person name="Merkel B.J."/>
            <person name="Hornburger P."/>
            <person name="Mueller R.-W."/>
            <person name="Bruemmer F."/>
            <person name="Labrenz M."/>
            <person name="Spormann A.M."/>
            <person name="Op den Camp H."/>
            <person name="Overmann J."/>
            <person name="Amann R."/>
            <person name="Jetten M.S.M."/>
            <person name="Mascher T."/>
            <person name="Medema M.H."/>
            <person name="Devos D.P."/>
            <person name="Kaster A.-K."/>
            <person name="Ovreas L."/>
            <person name="Rohde M."/>
            <person name="Galperin M.Y."/>
            <person name="Jogler C."/>
        </authorList>
    </citation>
    <scope>NUCLEOTIDE SEQUENCE [LARGE SCALE GENOMIC DNA]</scope>
    <source>
        <strain evidence="4 5">Pr1d</strain>
    </source>
</reference>
<dbReference type="RefSeq" id="WP_148074796.1">
    <property type="nucleotide sequence ID" value="NZ_CP042913.1"/>
</dbReference>
<name>A0A5B9QBN5_9BACT</name>
<dbReference type="Pfam" id="PF05426">
    <property type="entry name" value="Alginate_lyase"/>
    <property type="match status" value="1"/>
</dbReference>
<protein>
    <submittedName>
        <fullName evidence="4">Alginate lyase</fullName>
    </submittedName>
</protein>